<comment type="caution">
    <text evidence="1">The sequence shown here is derived from an EMBL/GenBank/DDBJ whole genome shotgun (WGS) entry which is preliminary data.</text>
</comment>
<dbReference type="OrthoDB" id="418748at2759"/>
<dbReference type="EMBL" id="BGZK01000050">
    <property type="protein sequence ID" value="GBP12274.1"/>
    <property type="molecule type" value="Genomic_DNA"/>
</dbReference>
<keyword evidence="2" id="KW-1185">Reference proteome</keyword>
<dbReference type="AlphaFoldDB" id="A0A4C1TDR2"/>
<sequence>MLAKAGCSMIKSVLFVSTKFSPDQGATDRGPVFTINVVTLHTEVRVTIDRLKLIHLKNLKWTIHFITPAFDRISRKLVLQSLQSQEVIEMYIDSMRDMYQDVTTQIRGTADVIQPFMVEVGEDQGSALSPLI</sequence>
<gene>
    <name evidence="1" type="ORF">EVAR_6440_1</name>
</gene>
<dbReference type="Proteomes" id="UP000299102">
    <property type="component" value="Unassembled WGS sequence"/>
</dbReference>
<evidence type="ECO:0000313" key="1">
    <source>
        <dbReference type="EMBL" id="GBP12274.1"/>
    </source>
</evidence>
<accession>A0A4C1TDR2</accession>
<name>A0A4C1TDR2_EUMVA</name>
<organism evidence="1 2">
    <name type="scientific">Eumeta variegata</name>
    <name type="common">Bagworm moth</name>
    <name type="synonym">Eumeta japonica</name>
    <dbReference type="NCBI Taxonomy" id="151549"/>
    <lineage>
        <taxon>Eukaryota</taxon>
        <taxon>Metazoa</taxon>
        <taxon>Ecdysozoa</taxon>
        <taxon>Arthropoda</taxon>
        <taxon>Hexapoda</taxon>
        <taxon>Insecta</taxon>
        <taxon>Pterygota</taxon>
        <taxon>Neoptera</taxon>
        <taxon>Endopterygota</taxon>
        <taxon>Lepidoptera</taxon>
        <taxon>Glossata</taxon>
        <taxon>Ditrysia</taxon>
        <taxon>Tineoidea</taxon>
        <taxon>Psychidae</taxon>
        <taxon>Oiketicinae</taxon>
        <taxon>Eumeta</taxon>
    </lineage>
</organism>
<reference evidence="1 2" key="1">
    <citation type="journal article" date="2019" name="Commun. Biol.">
        <title>The bagworm genome reveals a unique fibroin gene that provides high tensile strength.</title>
        <authorList>
            <person name="Kono N."/>
            <person name="Nakamura H."/>
            <person name="Ohtoshi R."/>
            <person name="Tomita M."/>
            <person name="Numata K."/>
            <person name="Arakawa K."/>
        </authorList>
    </citation>
    <scope>NUCLEOTIDE SEQUENCE [LARGE SCALE GENOMIC DNA]</scope>
</reference>
<evidence type="ECO:0000313" key="2">
    <source>
        <dbReference type="Proteomes" id="UP000299102"/>
    </source>
</evidence>
<proteinExistence type="predicted"/>
<protein>
    <submittedName>
        <fullName evidence="1">Uncharacterized protein</fullName>
    </submittedName>
</protein>